<dbReference type="Gene3D" id="2.60.40.1120">
    <property type="entry name" value="Carboxypeptidase-like, regulatory domain"/>
    <property type="match status" value="1"/>
</dbReference>
<dbReference type="InterPro" id="IPR036249">
    <property type="entry name" value="Thioredoxin-like_sf"/>
</dbReference>
<feature type="compositionally biased region" description="Pro residues" evidence="1">
    <location>
        <begin position="423"/>
        <end position="433"/>
    </location>
</feature>
<evidence type="ECO:0000313" key="6">
    <source>
        <dbReference type="Proteomes" id="UP000034364"/>
    </source>
</evidence>
<dbReference type="InterPro" id="IPR013783">
    <property type="entry name" value="Ig-like_fold"/>
</dbReference>
<feature type="compositionally biased region" description="Low complexity" evidence="1">
    <location>
        <begin position="519"/>
        <end position="533"/>
    </location>
</feature>
<dbReference type="PATRIC" id="fig|1618353.3.peg.352"/>
<organism evidence="5 6">
    <name type="scientific">Candidatus Amesbacteria bacterium GW2011_GWA1_47_16</name>
    <dbReference type="NCBI Taxonomy" id="1618353"/>
    <lineage>
        <taxon>Bacteria</taxon>
        <taxon>Candidatus Amesiibacteriota</taxon>
    </lineage>
</organism>
<dbReference type="Pfam" id="PF00578">
    <property type="entry name" value="AhpC-TSA"/>
    <property type="match status" value="1"/>
</dbReference>
<dbReference type="PRINTS" id="PR01217">
    <property type="entry name" value="PRICHEXTENSN"/>
</dbReference>
<comment type="caution">
    <text evidence="5">The sequence shown here is derived from an EMBL/GenBank/DDBJ whole genome shotgun (WGS) entry which is preliminary data.</text>
</comment>
<dbReference type="Pfam" id="PF19077">
    <property type="entry name" value="Big_13"/>
    <property type="match status" value="1"/>
</dbReference>
<dbReference type="GO" id="GO:0016491">
    <property type="term" value="F:oxidoreductase activity"/>
    <property type="evidence" value="ECO:0007669"/>
    <property type="project" value="InterPro"/>
</dbReference>
<dbReference type="Gene3D" id="2.60.40.10">
    <property type="entry name" value="Immunoglobulins"/>
    <property type="match status" value="2"/>
</dbReference>
<protein>
    <submittedName>
        <fullName evidence="5">Uncharacterized protein</fullName>
    </submittedName>
</protein>
<reference evidence="5 6" key="1">
    <citation type="journal article" date="2015" name="Nature">
        <title>rRNA introns, odd ribosomes, and small enigmatic genomes across a large radiation of phyla.</title>
        <authorList>
            <person name="Brown C.T."/>
            <person name="Hug L.A."/>
            <person name="Thomas B.C."/>
            <person name="Sharon I."/>
            <person name="Castelle C.J."/>
            <person name="Singh A."/>
            <person name="Wilkins M.J."/>
            <person name="Williams K.H."/>
            <person name="Banfield J.F."/>
        </authorList>
    </citation>
    <scope>NUCLEOTIDE SEQUENCE [LARGE SCALE GENOMIC DNA]</scope>
</reference>
<feature type="compositionally biased region" description="Pro residues" evidence="1">
    <location>
        <begin position="441"/>
        <end position="451"/>
    </location>
</feature>
<proteinExistence type="predicted"/>
<feature type="region of interest" description="Disordered" evidence="1">
    <location>
        <begin position="202"/>
        <end position="233"/>
    </location>
</feature>
<dbReference type="InterPro" id="IPR014756">
    <property type="entry name" value="Ig_E-set"/>
</dbReference>
<feature type="region of interest" description="Disordered" evidence="1">
    <location>
        <begin position="258"/>
        <end position="316"/>
    </location>
</feature>
<feature type="region of interest" description="Disordered" evidence="1">
    <location>
        <begin position="405"/>
        <end position="541"/>
    </location>
</feature>
<dbReference type="EMBL" id="LCNV01000008">
    <property type="protein sequence ID" value="KKU64412.1"/>
    <property type="molecule type" value="Genomic_DNA"/>
</dbReference>
<name>A0A0G1S4U1_9BACT</name>
<evidence type="ECO:0000256" key="1">
    <source>
        <dbReference type="SAM" id="MobiDB-lite"/>
    </source>
</evidence>
<feature type="compositionally biased region" description="Low complexity" evidence="1">
    <location>
        <begin position="405"/>
        <end position="422"/>
    </location>
</feature>
<evidence type="ECO:0000259" key="4">
    <source>
        <dbReference type="Pfam" id="PF19077"/>
    </source>
</evidence>
<dbReference type="SUPFAM" id="SSF52833">
    <property type="entry name" value="Thioredoxin-like"/>
    <property type="match status" value="1"/>
</dbReference>
<dbReference type="SUPFAM" id="SSF49464">
    <property type="entry name" value="Carboxypeptidase regulatory domain-like"/>
    <property type="match status" value="1"/>
</dbReference>
<feature type="domain" description="Alkyl hydroperoxide reductase subunit C/ Thiol specific antioxidant" evidence="3">
    <location>
        <begin position="984"/>
        <end position="1041"/>
    </location>
</feature>
<feature type="compositionally biased region" description="Low complexity" evidence="1">
    <location>
        <begin position="258"/>
        <end position="274"/>
    </location>
</feature>
<dbReference type="SUPFAM" id="SSF81296">
    <property type="entry name" value="E set domains"/>
    <property type="match status" value="1"/>
</dbReference>
<dbReference type="GO" id="GO:0016209">
    <property type="term" value="F:antioxidant activity"/>
    <property type="evidence" value="ECO:0007669"/>
    <property type="project" value="InterPro"/>
</dbReference>
<evidence type="ECO:0000259" key="3">
    <source>
        <dbReference type="Pfam" id="PF00578"/>
    </source>
</evidence>
<feature type="region of interest" description="Disordered" evidence="1">
    <location>
        <begin position="625"/>
        <end position="646"/>
    </location>
</feature>
<dbReference type="CDD" id="cd02966">
    <property type="entry name" value="TlpA_like_family"/>
    <property type="match status" value="1"/>
</dbReference>
<dbReference type="Proteomes" id="UP000034364">
    <property type="component" value="Unassembled WGS sequence"/>
</dbReference>
<feature type="domain" description="Bacterial Ig-like" evidence="4">
    <location>
        <begin position="628"/>
        <end position="709"/>
    </location>
</feature>
<accession>A0A0G1S4U1</accession>
<dbReference type="InterPro" id="IPR008969">
    <property type="entry name" value="CarboxyPept-like_regulatory"/>
</dbReference>
<evidence type="ECO:0000256" key="2">
    <source>
        <dbReference type="SAM" id="SignalP"/>
    </source>
</evidence>
<evidence type="ECO:0000313" key="5">
    <source>
        <dbReference type="EMBL" id="KKU64412.1"/>
    </source>
</evidence>
<dbReference type="AlphaFoldDB" id="A0A0G1S4U1"/>
<dbReference type="InterPro" id="IPR000866">
    <property type="entry name" value="AhpC/TSA"/>
</dbReference>
<feature type="compositionally biased region" description="Pro residues" evidence="1">
    <location>
        <begin position="296"/>
        <end position="307"/>
    </location>
</feature>
<feature type="signal peptide" evidence="2">
    <location>
        <begin position="1"/>
        <end position="22"/>
    </location>
</feature>
<gene>
    <name evidence="5" type="ORF">UX87_C0008G0010</name>
</gene>
<sequence>MTRYCLKYIVSFLVFTPVFALAAGPALAARTINSVTLNGASSVTVAPSASITAAVNVTTSGTGTNNDWNGTSWDISGANCVNTANYSASGTYEESFSITAPSSSGTYDVSFIAYTNNTCSSGASTTFTVTGGVVVVTPTPTQVPPTPIPPTATPTPIPTCNVTTVSAPSTLTVGGAASTWTVSAVPSAGSVSEVDFTTDNSTVATVTSPGTFGSPDEYTTNVSPGSGPPGSTTLRASCLILGVSRGTGSTPAMLVAAPTATPTPTSTPTATPTVTPTPVPPTVTPTATPTATPSPTSTPTPVPPTATPTPDCTLSGPTSLTVTVGGFADWDVTEVHSGGGVDEVDFSTDNATVASVSPMVDPASPYSTVVSGVGTVGSPVTVTALCIMGGVQVGSTLSATVTVNPAPTNTPVPTTTPTATSTPVPPSATPTPLPTSTSTPIPTPTSTPTPVPTSTASPTPTPVPPTSTTAPTSVPTETPTVAPTSAAVTDTPSPSATPGPESPTPTLTTVSSEPAVVYSPSLSLSSTPSNPTNDATPSFSGKANIEQGTLIAVEYNIDGASEWLPAAANDGKYDGKEEDFSFETTSLSEGSHKVTVRVKSQADVSTSVESSVTVITIPPSVSLSAPAQNPTNNTTPRFTGHASSASGTVTRTEITLDNGATWLPAVYSGGSFGLTTQTLEDGNYQVSARAFDNAGNVGRSGTVTLVVDTIPPVIGGGVQALGPQILTPNENNSISMVAGTETTIAMSMKGGVTGAQIQTGDGNFDLVPQPGTDLWVGKVKFESEGAKEVVVSAVDGANNRAERLFNTLLVEKKGAVSDQATGAKITDAEISVYYFDTIVQQWVLWEGASFGQENPQISGDDGAFSFMVPAGKYYVEIKAPGHRTTQSEILTLTGTSTLNFDLSMRSNPLLSLPFSPPDTVVVTVGGNKQISEKVTKPAVGSDAPTAGLPLENHKNKKLLLTFLSPWSPLSQDQALILSGIDSDEILAVSLQETEARTQVFMQRGSYTFPIVADPEGKSGTDYNVTILPQHYLIDSSGKIQEIITGVLSKNEILNILAKVR</sequence>
<feature type="chain" id="PRO_5002539506" evidence="2">
    <location>
        <begin position="23"/>
        <end position="1060"/>
    </location>
</feature>
<keyword evidence="2" id="KW-0732">Signal</keyword>
<dbReference type="InterPro" id="IPR044016">
    <property type="entry name" value="Big_13"/>
</dbReference>
<feature type="compositionally biased region" description="Low complexity" evidence="1">
    <location>
        <begin position="466"/>
        <end position="494"/>
    </location>
</feature>
<feature type="compositionally biased region" description="Low complexity" evidence="1">
    <location>
        <begin position="284"/>
        <end position="295"/>
    </location>
</feature>
<dbReference type="Gene3D" id="3.40.30.10">
    <property type="entry name" value="Glutaredoxin"/>
    <property type="match status" value="1"/>
</dbReference>